<feature type="transmembrane region" description="Helical" evidence="1">
    <location>
        <begin position="52"/>
        <end position="73"/>
    </location>
</feature>
<organism evidence="2 3">
    <name type="scientific">Acinetobacter proteolyticus</name>
    <dbReference type="NCBI Taxonomy" id="1776741"/>
    <lineage>
        <taxon>Bacteria</taxon>
        <taxon>Pseudomonadati</taxon>
        <taxon>Pseudomonadota</taxon>
        <taxon>Gammaproteobacteria</taxon>
        <taxon>Moraxellales</taxon>
        <taxon>Moraxellaceae</taxon>
        <taxon>Acinetobacter</taxon>
    </lineage>
</organism>
<proteinExistence type="predicted"/>
<feature type="transmembrane region" description="Helical" evidence="1">
    <location>
        <begin position="183"/>
        <end position="203"/>
    </location>
</feature>
<feature type="transmembrane region" description="Helical" evidence="1">
    <location>
        <begin position="229"/>
        <end position="247"/>
    </location>
</feature>
<evidence type="ECO:0000256" key="1">
    <source>
        <dbReference type="SAM" id="Phobius"/>
    </source>
</evidence>
<protein>
    <submittedName>
        <fullName evidence="2">DUF4184 domain-containing protein</fullName>
    </submittedName>
</protein>
<keyword evidence="1" id="KW-0472">Membrane</keyword>
<feature type="transmembrane region" description="Helical" evidence="1">
    <location>
        <begin position="144"/>
        <end position="162"/>
    </location>
</feature>
<dbReference type="AlphaFoldDB" id="A0A2N0WIX5"/>
<sequence length="256" mass="29629">MPFTLSHAVLAPPLSKLSKGHLPLAALAIGCMTPDLYRLFTQENINLTHQWAGLLFPNLPIGLFFCLLWYLIYRPVIYRILGIQHPLNLHSFDHALSFLFMNCLGISIGIATHLIWDGLTHLDFRTFAFKEILAQNISLLGFHYPLHFVLQIGSSIIALPFLMKMCWNYYKTHQHHHPVPSRLKGFALISMILSIFYGLFSVFDYNRHISADLWNSERYFFIGKSINEFTQAGLTVFTMACLLFLFWDRTERLKSF</sequence>
<accession>A0A2N0WIX5</accession>
<feature type="transmembrane region" description="Helical" evidence="1">
    <location>
        <begin position="94"/>
        <end position="116"/>
    </location>
</feature>
<comment type="caution">
    <text evidence="2">The sequence shown here is derived from an EMBL/GenBank/DDBJ whole genome shotgun (WGS) entry which is preliminary data.</text>
</comment>
<reference evidence="2 3" key="1">
    <citation type="submission" date="2017-12" db="EMBL/GenBank/DDBJ databases">
        <title>Draft Genome sequences of multiple microbial strains isolated from spacecraft associated surfaces.</title>
        <authorList>
            <person name="Seuylemezian A."/>
            <person name="Vaishampayan P."/>
            <person name="Venkateswaran K."/>
        </authorList>
    </citation>
    <scope>NUCLEOTIDE SEQUENCE [LARGE SCALE GENOMIC DNA]</scope>
    <source>
        <strain evidence="2 3">2P01AA</strain>
    </source>
</reference>
<name>A0A2N0WIX5_9GAMM</name>
<evidence type="ECO:0000313" key="2">
    <source>
        <dbReference type="EMBL" id="PKF36083.1"/>
    </source>
</evidence>
<keyword evidence="1" id="KW-0812">Transmembrane</keyword>
<evidence type="ECO:0000313" key="3">
    <source>
        <dbReference type="Proteomes" id="UP000233553"/>
    </source>
</evidence>
<dbReference type="EMBL" id="PISJ01000003">
    <property type="protein sequence ID" value="PKF36083.1"/>
    <property type="molecule type" value="Genomic_DNA"/>
</dbReference>
<dbReference type="RefSeq" id="WP_101235555.1">
    <property type="nucleotide sequence ID" value="NZ_PISJ01000003.1"/>
</dbReference>
<dbReference type="InterPro" id="IPR025238">
    <property type="entry name" value="DUF4184"/>
</dbReference>
<gene>
    <name evidence="2" type="ORF">CW311_02605</name>
</gene>
<dbReference type="Proteomes" id="UP000233553">
    <property type="component" value="Unassembled WGS sequence"/>
</dbReference>
<dbReference type="Pfam" id="PF13803">
    <property type="entry name" value="DUF4184"/>
    <property type="match status" value="1"/>
</dbReference>
<keyword evidence="1" id="KW-1133">Transmembrane helix</keyword>